<dbReference type="SUPFAM" id="SSF48452">
    <property type="entry name" value="TPR-like"/>
    <property type="match status" value="1"/>
</dbReference>
<proteinExistence type="predicted"/>
<organism evidence="1 2">
    <name type="scientific">Tolypocladium paradoxum</name>
    <dbReference type="NCBI Taxonomy" id="94208"/>
    <lineage>
        <taxon>Eukaryota</taxon>
        <taxon>Fungi</taxon>
        <taxon>Dikarya</taxon>
        <taxon>Ascomycota</taxon>
        <taxon>Pezizomycotina</taxon>
        <taxon>Sordariomycetes</taxon>
        <taxon>Hypocreomycetidae</taxon>
        <taxon>Hypocreales</taxon>
        <taxon>Ophiocordycipitaceae</taxon>
        <taxon>Tolypocladium</taxon>
    </lineage>
</organism>
<evidence type="ECO:0000313" key="2">
    <source>
        <dbReference type="Proteomes" id="UP000237481"/>
    </source>
</evidence>
<dbReference type="OrthoDB" id="3946009at2759"/>
<gene>
    <name evidence="1" type="ORF">TPAR_01484</name>
</gene>
<dbReference type="EMBL" id="PKSG01000150">
    <property type="protein sequence ID" value="POR38311.1"/>
    <property type="molecule type" value="Genomic_DNA"/>
</dbReference>
<name>A0A2S4L7D9_9HYPO</name>
<sequence length="748" mass="84661">MCLCSTICQLAETFDPDRALGLVSGLNLHLSAIRTILAKSKSLSRDVGYQIVPNNPRTAKVLSARASDPKTTAQILHRYGNDVSGFWSGSDVPVPADLRRRLACIAIDLRSNLDAQAWVPPGLASFVQGQKVSELRYAGKKYIKMARRLGGIGSMVWLPLDVPSSTYERYLNMDDDEAFNHLRSLAPSHLHCDDFVRKLIASQFTDLPSTVSKYDLYHEFGDLFPKPDRVMLLLSAFRGATVPVDLLRSVRQPQRRWGPDGEIKTINATDFGIPSEMVEALSDETCLELVGASPNISVRTLDDGTTVWSLDNEWASALMNAVSPHTKEAMAANILKLLCFACPACYEGKVNWPRDKKKATWSLLDKATDKTKIHSSQKTQVIDALLFFAERDFFTVRRVATDRARLLLQRSMPSYYHASVTLFESIMLRLEGSFDKSTTKIRDFLDRNRDPGTRCENALRGRLHVSWIENKVHQYDNDVASVIYDWEGILPLSTFEIEVTRRLQGTAAKFFHSIGDFQMARASLEQHLSLVLTQPIRENTRLLITTKLAEIHCELLEHEKAHDLSQREINNMPDAQRKTRPFRRLAMASVEVDLGWGRLDAAEPTLQQLAEVEPPELDDLNDQVLHMRRLMLVSRAAHERLRFQDALDWWRFTLQRMEVLSIFSTRHPWTAAVIFVSLAHAQLALGDIDGAKQSWARGAEVSRTERCEYVIPTLATVWVPKIVGDVLRQQGWPFRMMLPGGRPDVTWS</sequence>
<dbReference type="Gene3D" id="1.25.40.10">
    <property type="entry name" value="Tetratricopeptide repeat domain"/>
    <property type="match status" value="1"/>
</dbReference>
<dbReference type="InterPro" id="IPR011990">
    <property type="entry name" value="TPR-like_helical_dom_sf"/>
</dbReference>
<dbReference type="Proteomes" id="UP000237481">
    <property type="component" value="Unassembled WGS sequence"/>
</dbReference>
<protein>
    <submittedName>
        <fullName evidence="1">Uncharacterized protein</fullName>
    </submittedName>
</protein>
<dbReference type="STRING" id="94208.A0A2S4L7D9"/>
<keyword evidence="2" id="KW-1185">Reference proteome</keyword>
<dbReference type="AlphaFoldDB" id="A0A2S4L7D9"/>
<reference evidence="1 2" key="1">
    <citation type="submission" date="2018-01" db="EMBL/GenBank/DDBJ databases">
        <title>Harnessing the power of phylogenomics to disentangle the directionality and signatures of interkingdom host jumping in the parasitic fungal genus Tolypocladium.</title>
        <authorList>
            <person name="Quandt C.A."/>
            <person name="Patterson W."/>
            <person name="Spatafora J.W."/>
        </authorList>
    </citation>
    <scope>NUCLEOTIDE SEQUENCE [LARGE SCALE GENOMIC DNA]</scope>
    <source>
        <strain evidence="1 2">NRBC 100945</strain>
    </source>
</reference>
<accession>A0A2S4L7D9</accession>
<comment type="caution">
    <text evidence="1">The sequence shown here is derived from an EMBL/GenBank/DDBJ whole genome shotgun (WGS) entry which is preliminary data.</text>
</comment>
<evidence type="ECO:0000313" key="1">
    <source>
        <dbReference type="EMBL" id="POR38311.1"/>
    </source>
</evidence>